<reference evidence="1 2" key="1">
    <citation type="submission" date="2007-09" db="EMBL/GenBank/DDBJ databases">
        <title>Draft genome sequence of Faecalibacterium prausnitzii M21/2.</title>
        <authorList>
            <person name="Sudarsanam P."/>
            <person name="Ley R."/>
            <person name="Guruge J."/>
            <person name="Turnbaugh P.J."/>
            <person name="Mahowald M."/>
            <person name="Liep D."/>
            <person name="Gordon J."/>
        </authorList>
    </citation>
    <scope>NUCLEOTIDE SEQUENCE [LARGE SCALE GENOMIC DNA]</scope>
    <source>
        <strain evidence="1 2">M21/2</strain>
    </source>
</reference>
<name>A8SCP7_9FIRM</name>
<gene>
    <name evidence="1" type="ORF">FAEPRAM212_02027</name>
</gene>
<proteinExistence type="predicted"/>
<dbReference type="AlphaFoldDB" id="A8SCP7"/>
<evidence type="ECO:0000313" key="2">
    <source>
        <dbReference type="Proteomes" id="UP000005945"/>
    </source>
</evidence>
<dbReference type="HOGENOM" id="CLU_2972763_0_0_9"/>
<organism evidence="1 2">
    <name type="scientific">Faecalibacterium prausnitzii M21/2</name>
    <dbReference type="NCBI Taxonomy" id="411485"/>
    <lineage>
        <taxon>Bacteria</taxon>
        <taxon>Bacillati</taxon>
        <taxon>Bacillota</taxon>
        <taxon>Clostridia</taxon>
        <taxon>Eubacteriales</taxon>
        <taxon>Oscillospiraceae</taxon>
        <taxon>Faecalibacterium</taxon>
    </lineage>
</organism>
<comment type="caution">
    <text evidence="1">The sequence shown here is derived from an EMBL/GenBank/DDBJ whole genome shotgun (WGS) entry which is preliminary data.</text>
</comment>
<dbReference type="Proteomes" id="UP000005945">
    <property type="component" value="Unassembled WGS sequence"/>
</dbReference>
<evidence type="ECO:0000313" key="1">
    <source>
        <dbReference type="EMBL" id="EDP21300.1"/>
    </source>
</evidence>
<sequence>MRRPCSGSTQPKSTCEDGRSSFFQIAAFLLREGGGVSPATLECPPLRVQHCGAVSCSL</sequence>
<protein>
    <submittedName>
        <fullName evidence="1">Uncharacterized protein</fullName>
    </submittedName>
</protein>
<reference evidence="1 2" key="2">
    <citation type="submission" date="2007-09" db="EMBL/GenBank/DDBJ databases">
        <authorList>
            <person name="Fulton L."/>
            <person name="Clifton S."/>
            <person name="Fulton B."/>
            <person name="Xu J."/>
            <person name="Minx P."/>
            <person name="Pepin K.H."/>
            <person name="Johnson M."/>
            <person name="Thiruvilangam P."/>
            <person name="Bhonagiri V."/>
            <person name="Nash W.E."/>
            <person name="Mardis E.R."/>
            <person name="Wilson R.K."/>
        </authorList>
    </citation>
    <scope>NUCLEOTIDE SEQUENCE [LARGE SCALE GENOMIC DNA]</scope>
    <source>
        <strain evidence="1 2">M21/2</strain>
    </source>
</reference>
<dbReference type="EMBL" id="ABED02000027">
    <property type="protein sequence ID" value="EDP21300.1"/>
    <property type="molecule type" value="Genomic_DNA"/>
</dbReference>
<accession>A8SCP7</accession>